<keyword evidence="2" id="KW-1185">Reference proteome</keyword>
<dbReference type="InterPro" id="IPR011990">
    <property type="entry name" value="TPR-like_helical_dom_sf"/>
</dbReference>
<name>A0A845PYP3_9FLAO</name>
<dbReference type="Pfam" id="PF12771">
    <property type="entry name" value="SusD-like_2"/>
    <property type="match status" value="1"/>
</dbReference>
<protein>
    <submittedName>
        <fullName evidence="1">SusD/RagB family nutrient-binding outer membrane lipoprotein</fullName>
    </submittedName>
</protein>
<reference evidence="1 2" key="1">
    <citation type="submission" date="2019-11" db="EMBL/GenBank/DDBJ databases">
        <title>Characterization of Elizabethkingia argenteiflava sp. nov., isolated from inner surface of Soybean Pods.</title>
        <authorList>
            <person name="Mo S."/>
        </authorList>
    </citation>
    <scope>NUCLEOTIDE SEQUENCE [LARGE SCALE GENOMIC DNA]</scope>
    <source>
        <strain evidence="1 2">YB22</strain>
    </source>
</reference>
<evidence type="ECO:0000313" key="1">
    <source>
        <dbReference type="EMBL" id="NAW51936.1"/>
    </source>
</evidence>
<proteinExistence type="predicted"/>
<dbReference type="SUPFAM" id="SSF48452">
    <property type="entry name" value="TPR-like"/>
    <property type="match status" value="1"/>
</dbReference>
<dbReference type="InterPro" id="IPR041662">
    <property type="entry name" value="SusD-like_2"/>
</dbReference>
<dbReference type="PROSITE" id="PS51257">
    <property type="entry name" value="PROKAR_LIPOPROTEIN"/>
    <property type="match status" value="1"/>
</dbReference>
<sequence>MNKIKILISSFILLFLLISISCESDITRLNEDQKNPNHTDYTYLLTNAEIEIANQMSTTSVNYNIMRTFTQQITETEYLDESRYNLFKRRVPDNTWNKLNYGLNSLALAKEGVRKDGKIDEITKKNKILTIEALEAYIYSVLVDTYGDVPYSESTQIDKTNTPKYDDAFTIYKSLIKKCDDIYNGIDISKSGFTNGDLIFKGNLLSVKKFAATLKLRLGINLADVDNVLAKNTVESAYKQGVILLNSDNLGIKFDKSGLFTSPIFQEVVQSGRNDWVAANTLVDVLNQKSDPRREKFFTSVSGDKEKFVAIGGEYGKGNLYSNFSHIHPSILVADYKYNLFEAAENLFILAEAAERGYSVGGTASSYFKKGIQESMESWGVNSEDAKKYIAANDYAGLSGTWKQKIGNEAWIATYNRGLEAWTFSRRLDFRNFVPPAQNPLPTRLYYPIKESSVNRLNRDAAVVKQWGSVSNDVQSSKIFWDKY</sequence>
<comment type="caution">
    <text evidence="1">The sequence shown here is derived from an EMBL/GenBank/DDBJ whole genome shotgun (WGS) entry which is preliminary data.</text>
</comment>
<gene>
    <name evidence="1" type="ORF">GNY06_11360</name>
</gene>
<dbReference type="Gene3D" id="1.25.40.390">
    <property type="match status" value="1"/>
</dbReference>
<evidence type="ECO:0000313" key="2">
    <source>
        <dbReference type="Proteomes" id="UP000553459"/>
    </source>
</evidence>
<organism evidence="1 2">
    <name type="scientific">Elizabethkingia argenteiflava</name>
    <dbReference type="NCBI Taxonomy" id="2681556"/>
    <lineage>
        <taxon>Bacteria</taxon>
        <taxon>Pseudomonadati</taxon>
        <taxon>Bacteroidota</taxon>
        <taxon>Flavobacteriia</taxon>
        <taxon>Flavobacteriales</taxon>
        <taxon>Weeksellaceae</taxon>
        <taxon>Elizabethkingia</taxon>
    </lineage>
</organism>
<dbReference type="EMBL" id="JAAABJ010000637">
    <property type="protein sequence ID" value="NAW51936.1"/>
    <property type="molecule type" value="Genomic_DNA"/>
</dbReference>
<dbReference type="RefSeq" id="WP_166520189.1">
    <property type="nucleotide sequence ID" value="NZ_JAAABJ010000637.1"/>
</dbReference>
<accession>A0A845PYP3</accession>
<keyword evidence="1" id="KW-0449">Lipoprotein</keyword>
<dbReference type="AlphaFoldDB" id="A0A845PYP3"/>
<dbReference type="Proteomes" id="UP000553459">
    <property type="component" value="Unassembled WGS sequence"/>
</dbReference>